<proteinExistence type="predicted"/>
<protein>
    <submittedName>
        <fullName evidence="1">Non-histone chromosomal protein 6</fullName>
    </submittedName>
</protein>
<name>A0ACC1J310_9FUNG</name>
<dbReference type="Proteomes" id="UP001150603">
    <property type="component" value="Unassembled WGS sequence"/>
</dbReference>
<comment type="caution">
    <text evidence="1">The sequence shown here is derived from an EMBL/GenBank/DDBJ whole genome shotgun (WGS) entry which is preliminary data.</text>
</comment>
<keyword evidence="2" id="KW-1185">Reference proteome</keyword>
<evidence type="ECO:0000313" key="1">
    <source>
        <dbReference type="EMBL" id="KAJ1935750.1"/>
    </source>
</evidence>
<gene>
    <name evidence="1" type="primary">NHP6_2</name>
    <name evidence="1" type="ORF">FBU59_005286</name>
</gene>
<organism evidence="1 2">
    <name type="scientific">Linderina macrospora</name>
    <dbReference type="NCBI Taxonomy" id="4868"/>
    <lineage>
        <taxon>Eukaryota</taxon>
        <taxon>Fungi</taxon>
        <taxon>Fungi incertae sedis</taxon>
        <taxon>Zoopagomycota</taxon>
        <taxon>Kickxellomycotina</taxon>
        <taxon>Kickxellomycetes</taxon>
        <taxon>Kickxellales</taxon>
        <taxon>Kickxellaceae</taxon>
        <taxon>Linderina</taxon>
    </lineage>
</organism>
<evidence type="ECO:0000313" key="2">
    <source>
        <dbReference type="Proteomes" id="UP001150603"/>
    </source>
</evidence>
<dbReference type="EMBL" id="JANBPW010004132">
    <property type="protein sequence ID" value="KAJ1935750.1"/>
    <property type="molecule type" value="Genomic_DNA"/>
</dbReference>
<reference evidence="1" key="1">
    <citation type="submission" date="2022-07" db="EMBL/GenBank/DDBJ databases">
        <title>Phylogenomic reconstructions and comparative analyses of Kickxellomycotina fungi.</title>
        <authorList>
            <person name="Reynolds N.K."/>
            <person name="Stajich J.E."/>
            <person name="Barry K."/>
            <person name="Grigoriev I.V."/>
            <person name="Crous P."/>
            <person name="Smith M.E."/>
        </authorList>
    </citation>
    <scope>NUCLEOTIDE SEQUENCE</scope>
    <source>
        <strain evidence="1">NRRL 5244</strain>
    </source>
</reference>
<sequence>MSSPVTSTDIPAEPGKLGASGPEFNMKKPVFPKRPLSAYMYYALANRERIRKENPDARFGVIGKLIGATWSKLSDEDKELFIKQSKDDKERFEAEKAKYIADMDEYNAEKEKCGYISESEAESPNDS</sequence>
<accession>A0ACC1J310</accession>